<evidence type="ECO:0000313" key="12">
    <source>
        <dbReference type="RefSeq" id="XP_013789838.1"/>
    </source>
</evidence>
<comment type="similarity">
    <text evidence="9">Belongs to the flagellar radial spoke RSP9 family.</text>
</comment>
<dbReference type="PANTHER" id="PTHR22069:SF0">
    <property type="entry name" value="RADIAL SPOKE HEAD PROTEIN 9 HOMOLOG"/>
    <property type="match status" value="1"/>
</dbReference>
<dbReference type="Proteomes" id="UP000694941">
    <property type="component" value="Unplaced"/>
</dbReference>
<accession>A0ABM1BW57</accession>
<comment type="subcellular location">
    <subcellularLocation>
        <location evidence="8">Cell projection</location>
        <location evidence="8">Kinocilium</location>
    </subcellularLocation>
    <subcellularLocation>
        <location evidence="1">Cytoplasm</location>
        <location evidence="1">Cytoskeleton</location>
        <location evidence="1">Flagellum axoneme</location>
    </subcellularLocation>
</comment>
<evidence type="ECO:0000256" key="8">
    <source>
        <dbReference type="ARBA" id="ARBA00037822"/>
    </source>
</evidence>
<gene>
    <name evidence="12" type="primary">LOC106473705</name>
</gene>
<dbReference type="InterPro" id="IPR055316">
    <property type="entry name" value="RSP9"/>
</dbReference>
<evidence type="ECO:0000256" key="5">
    <source>
        <dbReference type="ARBA" id="ARBA00023069"/>
    </source>
</evidence>
<reference evidence="12" key="1">
    <citation type="submission" date="2025-08" db="UniProtKB">
        <authorList>
            <consortium name="RefSeq"/>
        </authorList>
    </citation>
    <scope>IDENTIFICATION</scope>
    <source>
        <tissue evidence="12">Muscle</tissue>
    </source>
</reference>
<keyword evidence="5" id="KW-0969">Cilium</keyword>
<sequence length="262" mass="30076">MNFVSTCGHILSVEERIILKNSCIILRDENRLEKVQLWGKILGLTSNYFIVQGKGKDLLKDNKIFYSLNGIDWQLLLPTSSEILEKVPYIRGRFTGDPSYHQNVIIVDWEDEGEDKQEQVKEEDRLSAIVTLIDRDTAAVPRGAVLLTPQGEVIRNRSFEGLSFSEATKLHSYLHFRPTSKKSDLKHLRPQADVDVALDFLEPISNDVPQGCWSVQVEEFNTIVLRNWWWPGMTFYHIPATSYYGQLYIGSGEPIMDLPFML</sequence>
<proteinExistence type="inferred from homology"/>
<evidence type="ECO:0000256" key="4">
    <source>
        <dbReference type="ARBA" id="ARBA00022846"/>
    </source>
</evidence>
<keyword evidence="3" id="KW-0970">Cilium biogenesis/degradation</keyword>
<dbReference type="Pfam" id="PF04712">
    <property type="entry name" value="Radial_spoke"/>
    <property type="match status" value="1"/>
</dbReference>
<protein>
    <recommendedName>
        <fullName evidence="10">Radial spoke head protein 9 homolog</fullName>
    </recommendedName>
</protein>
<dbReference type="RefSeq" id="XP_013789838.1">
    <property type="nucleotide sequence ID" value="XM_013934384.2"/>
</dbReference>
<keyword evidence="2" id="KW-0963">Cytoplasm</keyword>
<keyword evidence="4" id="KW-0282">Flagellum</keyword>
<evidence type="ECO:0000256" key="10">
    <source>
        <dbReference type="ARBA" id="ARBA00041080"/>
    </source>
</evidence>
<name>A0ABM1BW57_LIMPO</name>
<evidence type="ECO:0000313" key="11">
    <source>
        <dbReference type="Proteomes" id="UP000694941"/>
    </source>
</evidence>
<dbReference type="GeneID" id="106473705"/>
<keyword evidence="6" id="KW-0206">Cytoskeleton</keyword>
<evidence type="ECO:0000256" key="3">
    <source>
        <dbReference type="ARBA" id="ARBA00022794"/>
    </source>
</evidence>
<evidence type="ECO:0000256" key="9">
    <source>
        <dbReference type="ARBA" id="ARBA00038319"/>
    </source>
</evidence>
<evidence type="ECO:0000256" key="6">
    <source>
        <dbReference type="ARBA" id="ARBA00023212"/>
    </source>
</evidence>
<organism evidence="11 12">
    <name type="scientific">Limulus polyphemus</name>
    <name type="common">Atlantic horseshoe crab</name>
    <dbReference type="NCBI Taxonomy" id="6850"/>
    <lineage>
        <taxon>Eukaryota</taxon>
        <taxon>Metazoa</taxon>
        <taxon>Ecdysozoa</taxon>
        <taxon>Arthropoda</taxon>
        <taxon>Chelicerata</taxon>
        <taxon>Merostomata</taxon>
        <taxon>Xiphosura</taxon>
        <taxon>Limulidae</taxon>
        <taxon>Limulus</taxon>
    </lineage>
</organism>
<dbReference type="InterPro" id="IPR006802">
    <property type="entry name" value="Radial_spoke"/>
</dbReference>
<evidence type="ECO:0000256" key="7">
    <source>
        <dbReference type="ARBA" id="ARBA00023273"/>
    </source>
</evidence>
<keyword evidence="7" id="KW-0966">Cell projection</keyword>
<dbReference type="PANTHER" id="PTHR22069">
    <property type="entry name" value="MITOCHONDRIAL RIBOSOMAL PROTEIN S18"/>
    <property type="match status" value="1"/>
</dbReference>
<evidence type="ECO:0000256" key="2">
    <source>
        <dbReference type="ARBA" id="ARBA00022490"/>
    </source>
</evidence>
<evidence type="ECO:0000256" key="1">
    <source>
        <dbReference type="ARBA" id="ARBA00004611"/>
    </source>
</evidence>
<keyword evidence="11" id="KW-1185">Reference proteome</keyword>